<dbReference type="SUPFAM" id="SSF144010">
    <property type="entry name" value="CofE-like"/>
    <property type="match status" value="1"/>
</dbReference>
<dbReference type="EMBL" id="JACBZF010000002">
    <property type="protein sequence ID" value="NYH95521.1"/>
    <property type="molecule type" value="Genomic_DNA"/>
</dbReference>
<proteinExistence type="predicted"/>
<keyword evidence="6" id="KW-0342">GTP-binding</keyword>
<evidence type="ECO:0000256" key="7">
    <source>
        <dbReference type="ARBA" id="ARBA00023211"/>
    </source>
</evidence>
<dbReference type="EC" id="6.3.2.34" evidence="9"/>
<dbReference type="Pfam" id="PF01996">
    <property type="entry name" value="F420_ligase"/>
    <property type="match status" value="1"/>
</dbReference>
<dbReference type="EC" id="6.3.2.31" evidence="9"/>
<dbReference type="Proteomes" id="UP000522081">
    <property type="component" value="Unassembled WGS sequence"/>
</dbReference>
<dbReference type="AlphaFoldDB" id="A0A7Y9XYY5"/>
<keyword evidence="3" id="KW-0547">Nucleotide-binding</keyword>
<evidence type="ECO:0000313" key="10">
    <source>
        <dbReference type="Proteomes" id="UP000522081"/>
    </source>
</evidence>
<dbReference type="GO" id="GO:0052618">
    <property type="term" value="F:coenzyme F420-0:L-glutamate ligase activity"/>
    <property type="evidence" value="ECO:0007669"/>
    <property type="project" value="UniProtKB-EC"/>
</dbReference>
<comment type="caution">
    <text evidence="9">The sequence shown here is derived from an EMBL/GenBank/DDBJ whole genome shotgun (WGS) entry which is preliminary data.</text>
</comment>
<keyword evidence="10" id="KW-1185">Reference proteome</keyword>
<sequence length="250" mass="26717">MLSIVPIENLPEIEPGCDLGVLFADALADHEPSETDILVITQKIVSKARNRFVSLTQMDPSREAAELAATTGKDPRFVELVLRESIAVVRAVPGVLITRHRSGHVMANAGIDRSNLGQDDSDTVILLPVDSDFEARAIREGIGNRFGCSPAIVISDSFGRPWRYGVTNVAIGADGMPAMLDRRGGVDRDGRSLEVTQVCLADMIASAAGLVMGEGAEGIPAALVRGMDFDATQDIPASAIIRPVKEDLFR</sequence>
<dbReference type="GO" id="GO:0005525">
    <property type="term" value="F:GTP binding"/>
    <property type="evidence" value="ECO:0007669"/>
    <property type="project" value="UniProtKB-KW"/>
</dbReference>
<dbReference type="PANTHER" id="PTHR47917:SF1">
    <property type="entry name" value="COENZYME F420:L-GLUTAMATE LIGASE"/>
    <property type="match status" value="1"/>
</dbReference>
<keyword evidence="5" id="KW-0630">Potassium</keyword>
<dbReference type="GO" id="GO:0046872">
    <property type="term" value="F:metal ion binding"/>
    <property type="evidence" value="ECO:0007669"/>
    <property type="project" value="UniProtKB-KW"/>
</dbReference>
<evidence type="ECO:0000256" key="6">
    <source>
        <dbReference type="ARBA" id="ARBA00023134"/>
    </source>
</evidence>
<keyword evidence="4" id="KW-0460">Magnesium</keyword>
<dbReference type="RefSeq" id="WP_179407360.1">
    <property type="nucleotide sequence ID" value="NZ_BMGF01000002.1"/>
</dbReference>
<keyword evidence="1 9" id="KW-0436">Ligase</keyword>
<dbReference type="NCBIfam" id="TIGR01916">
    <property type="entry name" value="F420_cofE"/>
    <property type="match status" value="1"/>
</dbReference>
<dbReference type="GO" id="GO:0052619">
    <property type="term" value="F:coenzyme F420-1:gamma-L-glutamate ligase activity"/>
    <property type="evidence" value="ECO:0007669"/>
    <property type="project" value="UniProtKB-EC"/>
</dbReference>
<evidence type="ECO:0000256" key="5">
    <source>
        <dbReference type="ARBA" id="ARBA00022958"/>
    </source>
</evidence>
<dbReference type="InterPro" id="IPR002847">
    <property type="entry name" value="F420-0_gamma-glut_ligase-dom"/>
</dbReference>
<dbReference type="PANTHER" id="PTHR47917">
    <property type="match status" value="1"/>
</dbReference>
<evidence type="ECO:0000259" key="8">
    <source>
        <dbReference type="Pfam" id="PF01996"/>
    </source>
</evidence>
<evidence type="ECO:0000256" key="2">
    <source>
        <dbReference type="ARBA" id="ARBA00022723"/>
    </source>
</evidence>
<keyword evidence="7" id="KW-0464">Manganese</keyword>
<evidence type="ECO:0000313" key="9">
    <source>
        <dbReference type="EMBL" id="NYH95521.1"/>
    </source>
</evidence>
<keyword evidence="2" id="KW-0479">Metal-binding</keyword>
<dbReference type="InterPro" id="IPR008225">
    <property type="entry name" value="F420-0_g-glutamyl_ligase"/>
</dbReference>
<evidence type="ECO:0000256" key="4">
    <source>
        <dbReference type="ARBA" id="ARBA00022842"/>
    </source>
</evidence>
<feature type="domain" description="Coenzyme F420:L-glutamate ligase-like" evidence="8">
    <location>
        <begin position="10"/>
        <end position="226"/>
    </location>
</feature>
<reference evidence="9 10" key="1">
    <citation type="submission" date="2020-07" db="EMBL/GenBank/DDBJ databases">
        <title>Genomic Encyclopedia of Type Strains, Phase IV (KMG-IV): sequencing the most valuable type-strain genomes for metagenomic binning, comparative biology and taxonomic classification.</title>
        <authorList>
            <person name="Goeker M."/>
        </authorList>
    </citation>
    <scope>NUCLEOTIDE SEQUENCE [LARGE SCALE GENOMIC DNA]</scope>
    <source>
        <strain evidence="9 10">DSM 29043</strain>
    </source>
</reference>
<organism evidence="9 10">
    <name type="scientific">Novosphingobium marinum</name>
    <dbReference type="NCBI Taxonomy" id="1514948"/>
    <lineage>
        <taxon>Bacteria</taxon>
        <taxon>Pseudomonadati</taxon>
        <taxon>Pseudomonadota</taxon>
        <taxon>Alphaproteobacteria</taxon>
        <taxon>Sphingomonadales</taxon>
        <taxon>Sphingomonadaceae</taxon>
        <taxon>Novosphingobium</taxon>
    </lineage>
</organism>
<dbReference type="Gene3D" id="3.30.1330.100">
    <property type="entry name" value="CofE-like"/>
    <property type="match status" value="1"/>
</dbReference>
<gene>
    <name evidence="9" type="ORF">FHS75_001840</name>
</gene>
<name>A0A7Y9XYY5_9SPHN</name>
<evidence type="ECO:0000256" key="1">
    <source>
        <dbReference type="ARBA" id="ARBA00022598"/>
    </source>
</evidence>
<evidence type="ECO:0000256" key="3">
    <source>
        <dbReference type="ARBA" id="ARBA00022741"/>
    </source>
</evidence>
<accession>A0A7Y9XYY5</accession>
<dbReference type="Gene3D" id="3.90.1660.10">
    <property type="entry name" value="CofE-like domain"/>
    <property type="match status" value="1"/>
</dbReference>
<protein>
    <submittedName>
        <fullName evidence="9">Coenzyme F420-0:L-glutamate ligase/coenzyme F420-1:gamma-L-glutamate ligase</fullName>
        <ecNumber evidence="9">6.3.2.31</ecNumber>
        <ecNumber evidence="9">6.3.2.34</ecNumber>
    </submittedName>
</protein>